<dbReference type="PANTHER" id="PTHR39957">
    <property type="entry name" value="AT09846P1-RELATED"/>
    <property type="match status" value="1"/>
</dbReference>
<dbReference type="OrthoDB" id="7901229at2759"/>
<dbReference type="Proteomes" id="UP000504634">
    <property type="component" value="Unplaced"/>
</dbReference>
<dbReference type="GO" id="GO:0005576">
    <property type="term" value="C:extracellular region"/>
    <property type="evidence" value="ECO:0007669"/>
    <property type="project" value="UniProtKB-SubCell"/>
</dbReference>
<reference evidence="6" key="1">
    <citation type="submission" date="2025-08" db="UniProtKB">
        <authorList>
            <consortium name="RefSeq"/>
        </authorList>
    </citation>
    <scope>IDENTIFICATION</scope>
    <source>
        <strain evidence="6">11010-0011.00</strain>
        <tissue evidence="6">Whole body</tissue>
    </source>
</reference>
<feature type="chain" id="PRO_5027033562" evidence="3">
    <location>
        <begin position="23"/>
        <end position="111"/>
    </location>
</feature>
<dbReference type="PANTHER" id="PTHR39957:SF1">
    <property type="entry name" value="AT09846P1-RELATED"/>
    <property type="match status" value="1"/>
</dbReference>
<evidence type="ECO:0000259" key="4">
    <source>
        <dbReference type="SMART" id="SM01318"/>
    </source>
</evidence>
<keyword evidence="2" id="KW-0964">Secreted</keyword>
<sequence length="111" mass="11579">MKACLFLVGFLATLLPLDLTSAAVSIGVFKNEAHPGKCYIDEHTILSVGETATAPGCQQISCGANSMAQFATCGLKGIGPPCKLGALKYPDADYPKCCINVMHCPDGDSEI</sequence>
<dbReference type="AlphaFoldDB" id="A0A6J2U3B5"/>
<protein>
    <submittedName>
        <fullName evidence="6">Uncharacterized protein LOC115630469</fullName>
    </submittedName>
</protein>
<dbReference type="InterPro" id="IPR053308">
    <property type="entry name" value="Vago-like"/>
</dbReference>
<organism evidence="5 6">
    <name type="scientific">Drosophila lebanonensis</name>
    <name type="common">Fruit fly</name>
    <name type="synonym">Scaptodrosophila lebanonensis</name>
    <dbReference type="NCBI Taxonomy" id="7225"/>
    <lineage>
        <taxon>Eukaryota</taxon>
        <taxon>Metazoa</taxon>
        <taxon>Ecdysozoa</taxon>
        <taxon>Arthropoda</taxon>
        <taxon>Hexapoda</taxon>
        <taxon>Insecta</taxon>
        <taxon>Pterygota</taxon>
        <taxon>Neoptera</taxon>
        <taxon>Endopterygota</taxon>
        <taxon>Diptera</taxon>
        <taxon>Brachycera</taxon>
        <taxon>Muscomorpha</taxon>
        <taxon>Ephydroidea</taxon>
        <taxon>Drosophilidae</taxon>
        <taxon>Scaptodrosophila</taxon>
    </lineage>
</organism>
<proteinExistence type="predicted"/>
<gene>
    <name evidence="6" type="primary">LOC115630469</name>
</gene>
<evidence type="ECO:0000313" key="6">
    <source>
        <dbReference type="RefSeq" id="XP_030382899.1"/>
    </source>
</evidence>
<comment type="subcellular location">
    <subcellularLocation>
        <location evidence="1">Secreted</location>
    </subcellularLocation>
</comment>
<keyword evidence="3" id="KW-0732">Signal</keyword>
<accession>A0A6J2U3B5</accession>
<dbReference type="RefSeq" id="XP_030382899.1">
    <property type="nucleotide sequence ID" value="XM_030527039.1"/>
</dbReference>
<feature type="domain" description="Single" evidence="4">
    <location>
        <begin position="38"/>
        <end position="104"/>
    </location>
</feature>
<evidence type="ECO:0000256" key="2">
    <source>
        <dbReference type="ARBA" id="ARBA00022525"/>
    </source>
</evidence>
<name>A0A6J2U3B5_DROLE</name>
<dbReference type="Pfam" id="PF15430">
    <property type="entry name" value="SVWC"/>
    <property type="match status" value="1"/>
</dbReference>
<dbReference type="SMART" id="SM01318">
    <property type="entry name" value="SVWC"/>
    <property type="match status" value="1"/>
</dbReference>
<dbReference type="InterPro" id="IPR029277">
    <property type="entry name" value="SVWC_dom"/>
</dbReference>
<keyword evidence="5" id="KW-1185">Reference proteome</keyword>
<evidence type="ECO:0000313" key="5">
    <source>
        <dbReference type="Proteomes" id="UP000504634"/>
    </source>
</evidence>
<evidence type="ECO:0000256" key="3">
    <source>
        <dbReference type="SAM" id="SignalP"/>
    </source>
</evidence>
<dbReference type="GeneID" id="115630469"/>
<evidence type="ECO:0000256" key="1">
    <source>
        <dbReference type="ARBA" id="ARBA00004613"/>
    </source>
</evidence>
<feature type="signal peptide" evidence="3">
    <location>
        <begin position="1"/>
        <end position="22"/>
    </location>
</feature>